<reference evidence="2 3" key="1">
    <citation type="submission" date="2018-06" db="EMBL/GenBank/DDBJ databases">
        <title>Mucibacter soli gen. nov., sp. nov., a new member of the family Chitinophagaceae producing mucin.</title>
        <authorList>
            <person name="Kim M.-K."/>
            <person name="Park S."/>
            <person name="Kim T.-S."/>
            <person name="Joung Y."/>
            <person name="Han J.-H."/>
            <person name="Kim S.B."/>
        </authorList>
    </citation>
    <scope>NUCLEOTIDE SEQUENCE [LARGE SCALE GENOMIC DNA]</scope>
    <source>
        <strain evidence="2 3">R1-15</strain>
    </source>
</reference>
<proteinExistence type="predicted"/>
<name>A0A2W2BMN9_9BACT</name>
<dbReference type="InterPro" id="IPR029063">
    <property type="entry name" value="SAM-dependent_MTases_sf"/>
</dbReference>
<dbReference type="InterPro" id="IPR013216">
    <property type="entry name" value="Methyltransf_11"/>
</dbReference>
<accession>A0A2W2BMN9</accession>
<evidence type="ECO:0000313" key="2">
    <source>
        <dbReference type="EMBL" id="PZF74716.1"/>
    </source>
</evidence>
<protein>
    <submittedName>
        <fullName evidence="2">Class I SAM-dependent methyltransferase</fullName>
    </submittedName>
</protein>
<dbReference type="Gene3D" id="3.40.50.150">
    <property type="entry name" value="Vaccinia Virus protein VP39"/>
    <property type="match status" value="1"/>
</dbReference>
<dbReference type="GO" id="GO:0008168">
    <property type="term" value="F:methyltransferase activity"/>
    <property type="evidence" value="ECO:0007669"/>
    <property type="project" value="UniProtKB-KW"/>
</dbReference>
<keyword evidence="2" id="KW-0489">Methyltransferase</keyword>
<keyword evidence="3" id="KW-1185">Reference proteome</keyword>
<dbReference type="PANTHER" id="PTHR43861">
    <property type="entry name" value="TRANS-ACONITATE 2-METHYLTRANSFERASE-RELATED"/>
    <property type="match status" value="1"/>
</dbReference>
<gene>
    <name evidence="2" type="ORF">DN068_00520</name>
</gene>
<keyword evidence="2" id="KW-0808">Transferase</keyword>
<dbReference type="SUPFAM" id="SSF53335">
    <property type="entry name" value="S-adenosyl-L-methionine-dependent methyltransferases"/>
    <property type="match status" value="1"/>
</dbReference>
<organism evidence="2 3">
    <name type="scientific">Taibaiella soli</name>
    <dbReference type="NCBI Taxonomy" id="1649169"/>
    <lineage>
        <taxon>Bacteria</taxon>
        <taxon>Pseudomonadati</taxon>
        <taxon>Bacteroidota</taxon>
        <taxon>Chitinophagia</taxon>
        <taxon>Chitinophagales</taxon>
        <taxon>Chitinophagaceae</taxon>
        <taxon>Taibaiella</taxon>
    </lineage>
</organism>
<dbReference type="OrthoDB" id="1524727at2"/>
<evidence type="ECO:0000313" key="3">
    <source>
        <dbReference type="Proteomes" id="UP000248745"/>
    </source>
</evidence>
<comment type="caution">
    <text evidence="2">The sequence shown here is derived from an EMBL/GenBank/DDBJ whole genome shotgun (WGS) entry which is preliminary data.</text>
</comment>
<dbReference type="GO" id="GO:0032259">
    <property type="term" value="P:methylation"/>
    <property type="evidence" value="ECO:0007669"/>
    <property type="project" value="UniProtKB-KW"/>
</dbReference>
<evidence type="ECO:0000259" key="1">
    <source>
        <dbReference type="Pfam" id="PF08241"/>
    </source>
</evidence>
<sequence length="246" mass="28744">MDKNYESIYHDEEERNWWFKGRRDAVKDMIRRYNIPKDARIIDIGCAGGALLVELKELGYENLYALDYSAEAIELCKKRGIEHAYQMDGHDPQFPEGTFDLIIASDSLEHLEDDNKALKNWYKILKAGGKVFIYVPAYEFLWSEHDEVNFHYRRYTRTNLSAKVKANGFKIIKAGYWNNLILLPTMTVRLLSKLKPKRKKEEMKSDLLQLSDPVNNMLTSWLKLENSMNKVLHLPFGVSTYVIVSK</sequence>
<feature type="domain" description="Methyltransferase type 11" evidence="1">
    <location>
        <begin position="42"/>
        <end position="133"/>
    </location>
</feature>
<dbReference type="RefSeq" id="WP_110996922.1">
    <property type="nucleotide sequence ID" value="NZ_QKTW01000002.1"/>
</dbReference>
<dbReference type="EMBL" id="QKTW01000002">
    <property type="protein sequence ID" value="PZF74716.1"/>
    <property type="molecule type" value="Genomic_DNA"/>
</dbReference>
<dbReference type="AlphaFoldDB" id="A0A2W2BMN9"/>
<dbReference type="Proteomes" id="UP000248745">
    <property type="component" value="Unassembled WGS sequence"/>
</dbReference>
<dbReference type="CDD" id="cd02440">
    <property type="entry name" value="AdoMet_MTases"/>
    <property type="match status" value="1"/>
</dbReference>
<dbReference type="Pfam" id="PF08241">
    <property type="entry name" value="Methyltransf_11"/>
    <property type="match status" value="1"/>
</dbReference>